<sequence length="136" mass="14658">MKPLWKGSAQTPQASFHGALLLKHARTGTSALDCCLKNRQKVIPSSWVKSYRLQGPESGCSLAVWLWQWTSTNCPSTGTPALAGCSRWQEALRSSLTPCHQGPGPMWEQSCGPEGLTPAEKGDCGGGQSSQQRVFL</sequence>
<dbReference type="GO" id="GO:0006955">
    <property type="term" value="P:immune response"/>
    <property type="evidence" value="ECO:0007669"/>
    <property type="project" value="InterPro"/>
</dbReference>
<proteinExistence type="predicted"/>
<dbReference type="GO" id="GO:0005615">
    <property type="term" value="C:extracellular space"/>
    <property type="evidence" value="ECO:0007669"/>
    <property type="project" value="UniProtKB-KW"/>
</dbReference>
<feature type="domain" description="Chemokine interleukin-8-like" evidence="2">
    <location>
        <begin position="33"/>
        <end position="62"/>
    </location>
</feature>
<reference evidence="3" key="1">
    <citation type="submission" date="2025-08" db="UniProtKB">
        <authorList>
            <consortium name="Ensembl"/>
        </authorList>
    </citation>
    <scope>IDENTIFICATION</scope>
</reference>
<name>A0A8D0EX37_STROC</name>
<dbReference type="GO" id="GO:0008009">
    <property type="term" value="F:chemokine activity"/>
    <property type="evidence" value="ECO:0007669"/>
    <property type="project" value="InterPro"/>
</dbReference>
<keyword evidence="4" id="KW-1185">Reference proteome</keyword>
<dbReference type="Gene3D" id="2.40.50.40">
    <property type="match status" value="1"/>
</dbReference>
<evidence type="ECO:0000313" key="4">
    <source>
        <dbReference type="Proteomes" id="UP000694551"/>
    </source>
</evidence>
<dbReference type="Proteomes" id="UP000694551">
    <property type="component" value="Unplaced"/>
</dbReference>
<accession>A0A8D0EX37</accession>
<dbReference type="AlphaFoldDB" id="A0A8D0EX37"/>
<protein>
    <recommendedName>
        <fullName evidence="2">Chemokine interleukin-8-like domain-containing protein</fullName>
    </recommendedName>
</protein>
<dbReference type="SUPFAM" id="SSF54117">
    <property type="entry name" value="Interleukin 8-like chemokines"/>
    <property type="match status" value="1"/>
</dbReference>
<dbReference type="Ensembl" id="ENSSOCT00000006078.1">
    <property type="protein sequence ID" value="ENSSOCP00000005919.1"/>
    <property type="gene ID" value="ENSSOCG00000004560.1"/>
</dbReference>
<dbReference type="InterPro" id="IPR036048">
    <property type="entry name" value="Interleukin_8-like_sf"/>
</dbReference>
<dbReference type="InterPro" id="IPR001811">
    <property type="entry name" value="Chemokine_IL8-like_dom"/>
</dbReference>
<evidence type="ECO:0000256" key="1">
    <source>
        <dbReference type="ARBA" id="ARBA00022514"/>
    </source>
</evidence>
<keyword evidence="1" id="KW-0202">Cytokine</keyword>
<evidence type="ECO:0000259" key="2">
    <source>
        <dbReference type="Pfam" id="PF00048"/>
    </source>
</evidence>
<organism evidence="3 4">
    <name type="scientific">Strix occidentalis caurina</name>
    <name type="common">northern spotted owl</name>
    <dbReference type="NCBI Taxonomy" id="311401"/>
    <lineage>
        <taxon>Eukaryota</taxon>
        <taxon>Metazoa</taxon>
        <taxon>Chordata</taxon>
        <taxon>Craniata</taxon>
        <taxon>Vertebrata</taxon>
        <taxon>Euteleostomi</taxon>
        <taxon>Archelosauria</taxon>
        <taxon>Archosauria</taxon>
        <taxon>Dinosauria</taxon>
        <taxon>Saurischia</taxon>
        <taxon>Theropoda</taxon>
        <taxon>Coelurosauria</taxon>
        <taxon>Aves</taxon>
        <taxon>Neognathae</taxon>
        <taxon>Neoaves</taxon>
        <taxon>Telluraves</taxon>
        <taxon>Strigiformes</taxon>
        <taxon>Strigidae</taxon>
        <taxon>Strix</taxon>
    </lineage>
</organism>
<evidence type="ECO:0000313" key="3">
    <source>
        <dbReference type="Ensembl" id="ENSSOCP00000005919.1"/>
    </source>
</evidence>
<dbReference type="Pfam" id="PF00048">
    <property type="entry name" value="IL8"/>
    <property type="match status" value="1"/>
</dbReference>
<reference evidence="3" key="2">
    <citation type="submission" date="2025-09" db="UniProtKB">
        <authorList>
            <consortium name="Ensembl"/>
        </authorList>
    </citation>
    <scope>IDENTIFICATION</scope>
</reference>